<keyword evidence="3" id="KW-0949">S-adenosyl-L-methionine</keyword>
<evidence type="ECO:0000313" key="9">
    <source>
        <dbReference type="EMBL" id="EDK88927.1"/>
    </source>
</evidence>
<dbReference type="HOGENOM" id="CLU_009273_4_1_0"/>
<dbReference type="NCBIfam" id="TIGR04085">
    <property type="entry name" value="rSAM_more_4Fe4S"/>
    <property type="match status" value="1"/>
</dbReference>
<dbReference type="GO" id="GO:0051539">
    <property type="term" value="F:4 iron, 4 sulfur cluster binding"/>
    <property type="evidence" value="ECO:0007669"/>
    <property type="project" value="UniProtKB-KW"/>
</dbReference>
<dbReference type="GO" id="GO:0016491">
    <property type="term" value="F:oxidoreductase activity"/>
    <property type="evidence" value="ECO:0007669"/>
    <property type="project" value="UniProtKB-KW"/>
</dbReference>
<protein>
    <submittedName>
        <fullName evidence="9">Possible iron-sulfur (Fe-S) dehydrogenase</fullName>
    </submittedName>
</protein>
<dbReference type="EMBL" id="CM000440">
    <property type="protein sequence ID" value="EDK88927.1"/>
    <property type="molecule type" value="Genomic_DNA"/>
</dbReference>
<evidence type="ECO:0000256" key="6">
    <source>
        <dbReference type="ARBA" id="ARBA00023004"/>
    </source>
</evidence>
<dbReference type="InterPro" id="IPR050377">
    <property type="entry name" value="Radical_SAM_PqqE_MftC-like"/>
</dbReference>
<dbReference type="PROSITE" id="PS01305">
    <property type="entry name" value="MOAA_NIFB_PQQE"/>
    <property type="match status" value="1"/>
</dbReference>
<dbReference type="InterPro" id="IPR023885">
    <property type="entry name" value="4Fe4S-binding_SPASM_dom"/>
</dbReference>
<organism evidence="9">
    <name type="scientific">Fusobacterium polymorphum ATCC 10953</name>
    <dbReference type="NCBI Taxonomy" id="393480"/>
    <lineage>
        <taxon>Bacteria</taxon>
        <taxon>Fusobacteriati</taxon>
        <taxon>Fusobacteriota</taxon>
        <taxon>Fusobacteriia</taxon>
        <taxon>Fusobacteriales</taxon>
        <taxon>Fusobacteriaceae</taxon>
        <taxon>Fusobacterium</taxon>
    </lineage>
</organism>
<reference evidence="9" key="2">
    <citation type="submission" date="2007-05" db="EMBL/GenBank/DDBJ databases">
        <title>Genome sequence of Fusobacterium nucleatum subspecies polymorphum - a genetically tractable Fusobacterium.</title>
        <authorList>
            <person name="Karpathy S.E."/>
            <person name="Xiang Q."/>
            <person name="Gioia J."/>
            <person name="Jiang H."/>
            <person name="Liu Y."/>
            <person name="Petrosino J.F."/>
            <person name="Yerrapragada S."/>
            <person name="Fox G.E."/>
            <person name="Kinder Haake S."/>
            <person name="Weinstock G.M."/>
            <person name="Highlander S.K."/>
        </authorList>
    </citation>
    <scope>NUCLEOTIDE SEQUENCE [LARGE SCALE GENOMIC DNA]</scope>
    <source>
        <strain evidence="9">ATCC 10953</strain>
    </source>
</reference>
<dbReference type="PROSITE" id="PS51918">
    <property type="entry name" value="RADICAL_SAM"/>
    <property type="match status" value="1"/>
</dbReference>
<evidence type="ECO:0000256" key="7">
    <source>
        <dbReference type="ARBA" id="ARBA00023014"/>
    </source>
</evidence>
<evidence type="ECO:0000256" key="5">
    <source>
        <dbReference type="ARBA" id="ARBA00023002"/>
    </source>
</evidence>
<dbReference type="SFLD" id="SFLDG01386">
    <property type="entry name" value="main_SPASM_domain-containing"/>
    <property type="match status" value="1"/>
</dbReference>
<dbReference type="Gene3D" id="3.20.20.70">
    <property type="entry name" value="Aldolase class I"/>
    <property type="match status" value="1"/>
</dbReference>
<evidence type="ECO:0000256" key="3">
    <source>
        <dbReference type="ARBA" id="ARBA00022691"/>
    </source>
</evidence>
<dbReference type="SFLD" id="SFLDG01067">
    <property type="entry name" value="SPASM/twitch_domain_containing"/>
    <property type="match status" value="1"/>
</dbReference>
<dbReference type="GO" id="GO:0046872">
    <property type="term" value="F:metal ion binding"/>
    <property type="evidence" value="ECO:0007669"/>
    <property type="project" value="UniProtKB-KW"/>
</dbReference>
<keyword evidence="5" id="KW-0560">Oxidoreductase</keyword>
<dbReference type="CDD" id="cd01335">
    <property type="entry name" value="Radical_SAM"/>
    <property type="match status" value="1"/>
</dbReference>
<keyword evidence="4" id="KW-0479">Metal-binding</keyword>
<proteinExistence type="predicted"/>
<feature type="domain" description="Radical SAM core" evidence="8">
    <location>
        <begin position="9"/>
        <end position="220"/>
    </location>
</feature>
<dbReference type="PANTHER" id="PTHR11228:SF7">
    <property type="entry name" value="PQQA PEPTIDE CYCLASE"/>
    <property type="match status" value="1"/>
</dbReference>
<accession>A5TVK2</accession>
<reference evidence="9" key="1">
    <citation type="submission" date="2006-07" db="EMBL/GenBank/DDBJ databases">
        <authorList>
            <person name="Qin X."/>
            <person name="Weinstock G.M."/>
        </authorList>
    </citation>
    <scope>NUCLEOTIDE SEQUENCE [LARGE SCALE GENOMIC DNA]</scope>
    <source>
        <strain evidence="9">ATCC 10953</strain>
    </source>
</reference>
<dbReference type="eggNOG" id="COG0535">
    <property type="taxonomic scope" value="Bacteria"/>
</dbReference>
<dbReference type="InterPro" id="IPR000385">
    <property type="entry name" value="MoaA_NifB_PqqE_Fe-S-bd_CS"/>
</dbReference>
<evidence type="ECO:0000259" key="8">
    <source>
        <dbReference type="PROSITE" id="PS51918"/>
    </source>
</evidence>
<keyword evidence="2" id="KW-0004">4Fe-4S</keyword>
<evidence type="ECO:0000256" key="2">
    <source>
        <dbReference type="ARBA" id="ARBA00022485"/>
    </source>
</evidence>
<dbReference type="SFLD" id="SFLDS00029">
    <property type="entry name" value="Radical_SAM"/>
    <property type="match status" value="1"/>
</dbReference>
<dbReference type="Pfam" id="PF04055">
    <property type="entry name" value="Radical_SAM"/>
    <property type="match status" value="1"/>
</dbReference>
<dbReference type="GeneID" id="45634156"/>
<keyword evidence="6" id="KW-0408">Iron</keyword>
<keyword evidence="7" id="KW-0411">Iron-sulfur</keyword>
<gene>
    <name evidence="9" type="ORF">FNP_1140</name>
</gene>
<comment type="cofactor">
    <cofactor evidence="1">
        <name>[4Fe-4S] cluster</name>
        <dbReference type="ChEBI" id="CHEBI:49883"/>
    </cofactor>
</comment>
<dbReference type="InterPro" id="IPR007197">
    <property type="entry name" value="rSAM"/>
</dbReference>
<dbReference type="Proteomes" id="UP000001921">
    <property type="component" value="Chromosome"/>
</dbReference>
<name>A5TVK2_FUSNP</name>
<dbReference type="RefSeq" id="WP_005897439.1">
    <property type="nucleotide sequence ID" value="NZ_CM000440.1"/>
</dbReference>
<dbReference type="InterPro" id="IPR058240">
    <property type="entry name" value="rSAM_sf"/>
</dbReference>
<dbReference type="AlphaFoldDB" id="A5TVK2"/>
<dbReference type="PANTHER" id="PTHR11228">
    <property type="entry name" value="RADICAL SAM DOMAIN PROTEIN"/>
    <property type="match status" value="1"/>
</dbReference>
<dbReference type="SUPFAM" id="SSF102114">
    <property type="entry name" value="Radical SAM enzymes"/>
    <property type="match status" value="1"/>
</dbReference>
<evidence type="ECO:0000256" key="4">
    <source>
        <dbReference type="ARBA" id="ARBA00022723"/>
    </source>
</evidence>
<dbReference type="InterPro" id="IPR013785">
    <property type="entry name" value="Aldolase_TIM"/>
</dbReference>
<sequence length="356" mass="40693">MEYIRKYENNNIHKVFLVVTKQCNLSCSFCVRECDSTQELNIDTKKILSYLDEISILYPNTKIIITGGEALLHPHIDKILSKSISLFKNKVILCSNGINITTFEKNIFLLRQCTLQISIDGNEYYHDKLRGKGTYKKTQSTLQYLLDQNIKTIVASTISVDNVNSIKEMLTDMISIGVINFKLSQEMPSGFAKIRKDKHLAFEEWNMFCDDIYQFIASFSDSNIHLSMRKSFPFIGKKLNMNNVSDKMLCLAGCKAGITQLYIYPNLMVYGCPMLIKHPIANLRGCNLKDIERTSNSSKLYEYKLNDSSICSSCKYLTICRGGCPGRSVDMYDMWSGDFLCPKIRGKMNNDENIDI</sequence>
<dbReference type="InterPro" id="IPR017200">
    <property type="entry name" value="PqqE-like"/>
</dbReference>
<dbReference type="PIRSF" id="PIRSF037420">
    <property type="entry name" value="PQQ_syn_pqqE"/>
    <property type="match status" value="1"/>
</dbReference>
<evidence type="ECO:0000256" key="1">
    <source>
        <dbReference type="ARBA" id="ARBA00001966"/>
    </source>
</evidence>